<gene>
    <name evidence="1" type="ORF">CEXT_157641</name>
</gene>
<sequence length="119" mass="13787">MVIHFQNFYIHLVSDEMKSHLFASQEASMHHPRHSSILIPHQERTTLFISSSRRLTLMEFSLKSRATDTDGDLNLHGVHPDLMVAVGKMLSIRCVSPVFPEINRKRRKERKKKSGFGIY</sequence>
<dbReference type="Proteomes" id="UP001054945">
    <property type="component" value="Unassembled WGS sequence"/>
</dbReference>
<dbReference type="EMBL" id="BPLR01006759">
    <property type="protein sequence ID" value="GIY12228.1"/>
    <property type="molecule type" value="Genomic_DNA"/>
</dbReference>
<evidence type="ECO:0000313" key="2">
    <source>
        <dbReference type="Proteomes" id="UP001054945"/>
    </source>
</evidence>
<keyword evidence="2" id="KW-1185">Reference proteome</keyword>
<protein>
    <submittedName>
        <fullName evidence="1">Uncharacterized protein</fullName>
    </submittedName>
</protein>
<accession>A0AAV4QWZ8</accession>
<proteinExistence type="predicted"/>
<evidence type="ECO:0000313" key="1">
    <source>
        <dbReference type="EMBL" id="GIY12228.1"/>
    </source>
</evidence>
<reference evidence="1 2" key="1">
    <citation type="submission" date="2021-06" db="EMBL/GenBank/DDBJ databases">
        <title>Caerostris extrusa draft genome.</title>
        <authorList>
            <person name="Kono N."/>
            <person name="Arakawa K."/>
        </authorList>
    </citation>
    <scope>NUCLEOTIDE SEQUENCE [LARGE SCALE GENOMIC DNA]</scope>
</reference>
<dbReference type="AlphaFoldDB" id="A0AAV4QWZ8"/>
<comment type="caution">
    <text evidence="1">The sequence shown here is derived from an EMBL/GenBank/DDBJ whole genome shotgun (WGS) entry which is preliminary data.</text>
</comment>
<name>A0AAV4QWZ8_CAEEX</name>
<organism evidence="1 2">
    <name type="scientific">Caerostris extrusa</name>
    <name type="common">Bark spider</name>
    <name type="synonym">Caerostris bankana</name>
    <dbReference type="NCBI Taxonomy" id="172846"/>
    <lineage>
        <taxon>Eukaryota</taxon>
        <taxon>Metazoa</taxon>
        <taxon>Ecdysozoa</taxon>
        <taxon>Arthropoda</taxon>
        <taxon>Chelicerata</taxon>
        <taxon>Arachnida</taxon>
        <taxon>Araneae</taxon>
        <taxon>Araneomorphae</taxon>
        <taxon>Entelegynae</taxon>
        <taxon>Araneoidea</taxon>
        <taxon>Araneidae</taxon>
        <taxon>Caerostris</taxon>
    </lineage>
</organism>